<feature type="domain" description="DUF1330" evidence="1">
    <location>
        <begin position="2"/>
        <end position="95"/>
    </location>
</feature>
<dbReference type="Proteomes" id="UP001205890">
    <property type="component" value="Unassembled WGS sequence"/>
</dbReference>
<gene>
    <name evidence="2" type="ORF">NK718_16985</name>
</gene>
<dbReference type="SUPFAM" id="SSF54909">
    <property type="entry name" value="Dimeric alpha+beta barrel"/>
    <property type="match status" value="1"/>
</dbReference>
<comment type="caution">
    <text evidence="2">The sequence shown here is derived from an EMBL/GenBank/DDBJ whole genome shotgun (WGS) entry which is preliminary data.</text>
</comment>
<sequence length="95" mass="10783">MPAYMVVQSSVNDPQQYAKYVEAVVPLITKAGGRFIVRRPEVVVLEGTHDGRRLVIFEFPSLDHIKKFWNSPEYAPVKKIREDAAVLDIWAVEGV</sequence>
<dbReference type="InterPro" id="IPR010753">
    <property type="entry name" value="DUF1330"/>
</dbReference>
<evidence type="ECO:0000313" key="3">
    <source>
        <dbReference type="Proteomes" id="UP001205890"/>
    </source>
</evidence>
<dbReference type="EMBL" id="JANCLU010000019">
    <property type="protein sequence ID" value="MCP8940223.1"/>
    <property type="molecule type" value="Genomic_DNA"/>
</dbReference>
<name>A0ABT1LH69_9HYPH</name>
<evidence type="ECO:0000259" key="1">
    <source>
        <dbReference type="Pfam" id="PF07045"/>
    </source>
</evidence>
<accession>A0ABT1LH69</accession>
<dbReference type="Pfam" id="PF07045">
    <property type="entry name" value="DUF1330"/>
    <property type="match status" value="1"/>
</dbReference>
<evidence type="ECO:0000313" key="2">
    <source>
        <dbReference type="EMBL" id="MCP8940223.1"/>
    </source>
</evidence>
<dbReference type="RefSeq" id="WP_254744702.1">
    <property type="nucleotide sequence ID" value="NZ_JANCLU010000019.1"/>
</dbReference>
<dbReference type="Gene3D" id="3.30.70.100">
    <property type="match status" value="1"/>
</dbReference>
<reference evidence="2 3" key="1">
    <citation type="submission" date="2022-07" db="EMBL/GenBank/DDBJ databases">
        <authorList>
            <person name="Li W.-J."/>
            <person name="Deng Q.-Q."/>
        </authorList>
    </citation>
    <scope>NUCLEOTIDE SEQUENCE [LARGE SCALE GENOMIC DNA]</scope>
    <source>
        <strain evidence="2 3">SYSU M60028</strain>
    </source>
</reference>
<protein>
    <submittedName>
        <fullName evidence="2">DUF1330 domain-containing protein</fullName>
    </submittedName>
</protein>
<dbReference type="PANTHER" id="PTHR41521:SF4">
    <property type="entry name" value="BLR0684 PROTEIN"/>
    <property type="match status" value="1"/>
</dbReference>
<dbReference type="PANTHER" id="PTHR41521">
    <property type="match status" value="1"/>
</dbReference>
<dbReference type="InterPro" id="IPR011008">
    <property type="entry name" value="Dimeric_a/b-barrel"/>
</dbReference>
<keyword evidence="3" id="KW-1185">Reference proteome</keyword>
<proteinExistence type="predicted"/>
<organism evidence="2 3">
    <name type="scientific">Alsobacter ponti</name>
    <dbReference type="NCBI Taxonomy" id="2962936"/>
    <lineage>
        <taxon>Bacteria</taxon>
        <taxon>Pseudomonadati</taxon>
        <taxon>Pseudomonadota</taxon>
        <taxon>Alphaproteobacteria</taxon>
        <taxon>Hyphomicrobiales</taxon>
        <taxon>Alsobacteraceae</taxon>
        <taxon>Alsobacter</taxon>
    </lineage>
</organism>